<accession>A0A1X2LSK9</accession>
<dbReference type="STRING" id="1430326.B8W66_16055"/>
<dbReference type="Pfam" id="PF13577">
    <property type="entry name" value="SnoaL_4"/>
    <property type="match status" value="1"/>
</dbReference>
<dbReference type="AlphaFoldDB" id="A0A1X2LSK9"/>
<dbReference type="InterPro" id="IPR032710">
    <property type="entry name" value="NTF2-like_dom_sf"/>
</dbReference>
<evidence type="ECO:0000313" key="2">
    <source>
        <dbReference type="EMBL" id="OSC39715.1"/>
    </source>
</evidence>
<dbReference type="SUPFAM" id="SSF54427">
    <property type="entry name" value="NTF2-like"/>
    <property type="match status" value="1"/>
</dbReference>
<dbReference type="RefSeq" id="WP_085326238.1">
    <property type="nucleotide sequence ID" value="NZ_NCXP01000021.1"/>
</dbReference>
<gene>
    <name evidence="2" type="ORF">B8W66_16055</name>
</gene>
<dbReference type="OrthoDB" id="1492465at2"/>
<dbReference type="Gene3D" id="3.10.450.50">
    <property type="match status" value="1"/>
</dbReference>
<organism evidence="2 3">
    <name type="scientific">Mycobacterium decipiens</name>
    <dbReference type="NCBI Taxonomy" id="1430326"/>
    <lineage>
        <taxon>Bacteria</taxon>
        <taxon>Bacillati</taxon>
        <taxon>Actinomycetota</taxon>
        <taxon>Actinomycetes</taxon>
        <taxon>Mycobacteriales</taxon>
        <taxon>Mycobacteriaceae</taxon>
        <taxon>Mycobacterium</taxon>
    </lineage>
</organism>
<reference evidence="2 3" key="1">
    <citation type="submission" date="2017-04" db="EMBL/GenBank/DDBJ databases">
        <title>The new phylogeny of genus Mycobacterium.</title>
        <authorList>
            <person name="Tortoli E."/>
            <person name="Trovato A."/>
            <person name="Cirillo D.M."/>
        </authorList>
    </citation>
    <scope>NUCLEOTIDE SEQUENCE [LARGE SCALE GENOMIC DNA]</scope>
    <source>
        <strain evidence="2 3">TBL 1200985</strain>
    </source>
</reference>
<evidence type="ECO:0000259" key="1">
    <source>
        <dbReference type="Pfam" id="PF13577"/>
    </source>
</evidence>
<feature type="domain" description="SnoaL-like" evidence="1">
    <location>
        <begin position="4"/>
        <end position="133"/>
    </location>
</feature>
<keyword evidence="3" id="KW-1185">Reference proteome</keyword>
<name>A0A1X2LSK9_9MYCO</name>
<dbReference type="Proteomes" id="UP000193247">
    <property type="component" value="Unassembled WGS sequence"/>
</dbReference>
<protein>
    <recommendedName>
        <fullName evidence="1">SnoaL-like domain-containing protein</fullName>
    </recommendedName>
</protein>
<comment type="caution">
    <text evidence="2">The sequence shown here is derived from an EMBL/GenBank/DDBJ whole genome shotgun (WGS) entry which is preliminary data.</text>
</comment>
<dbReference type="InterPro" id="IPR037401">
    <property type="entry name" value="SnoaL-like"/>
</dbReference>
<dbReference type="EMBL" id="NCXP01000021">
    <property type="protein sequence ID" value="OSC39715.1"/>
    <property type="molecule type" value="Genomic_DNA"/>
</dbReference>
<evidence type="ECO:0000313" key="3">
    <source>
        <dbReference type="Proteomes" id="UP000193247"/>
    </source>
</evidence>
<sequence>MSPTDRAALSDLVHRYAAYVDDRQFDSVAALFTASAELIVPEPPTTLEPITSHRGQEAIVAAVAVVARTIRTQHAIVGEVYDKGAQSGIAHGRVGCVAHHWNRRADEMVDVVWHLRYDDEYELTEVGWRIRGRVLTINAIETRPVRQLLPRAPA</sequence>
<proteinExistence type="predicted"/>